<keyword evidence="4" id="KW-1185">Reference proteome</keyword>
<feature type="transmembrane region" description="Helical" evidence="2">
    <location>
        <begin position="145"/>
        <end position="170"/>
    </location>
</feature>
<feature type="region of interest" description="Disordered" evidence="1">
    <location>
        <begin position="104"/>
        <end position="126"/>
    </location>
</feature>
<name>C5KY33_PERM5</name>
<sequence length="304" mass="34884">MKSPAEGQPSALQMPCIEHPGRMIKDRRYCENMMMLCDSQEHLWRLILTQLKTVEALHTAESLPHFNASSSDGPMPITSSILVQVRQPQSTVSTAGRGEVQGNAAVHQNHRHQQQQQQQRDVDADRRAMEAGAEIRRRLSMILRVFFLAFVLDLSINGYYLILVMSILYLMRLDELMKRVWQARGAPGAAIGARPSLDVQLNRLDRLRERRAKRDELIEQEKEKRAAAVREKIQERGEITDETGIEMQVYEELYGSSPTPEEIIDASLRPQHKKDIVARFVYQLPVMFVLTIIPEWSPNPDYLT</sequence>
<evidence type="ECO:0000256" key="1">
    <source>
        <dbReference type="SAM" id="MobiDB-lite"/>
    </source>
</evidence>
<keyword evidence="2" id="KW-0472">Membrane</keyword>
<dbReference type="GeneID" id="9038856"/>
<dbReference type="EMBL" id="GG677298">
    <property type="protein sequence ID" value="EER10640.1"/>
    <property type="molecule type" value="Genomic_DNA"/>
</dbReference>
<dbReference type="RefSeq" id="XP_002778845.1">
    <property type="nucleotide sequence ID" value="XM_002778799.1"/>
</dbReference>
<organism evidence="4">
    <name type="scientific">Perkinsus marinus (strain ATCC 50983 / TXsc)</name>
    <dbReference type="NCBI Taxonomy" id="423536"/>
    <lineage>
        <taxon>Eukaryota</taxon>
        <taxon>Sar</taxon>
        <taxon>Alveolata</taxon>
        <taxon>Perkinsozoa</taxon>
        <taxon>Perkinsea</taxon>
        <taxon>Perkinsida</taxon>
        <taxon>Perkinsidae</taxon>
        <taxon>Perkinsus</taxon>
    </lineage>
</organism>
<accession>C5KY33</accession>
<keyword evidence="2" id="KW-1133">Transmembrane helix</keyword>
<dbReference type="AlphaFoldDB" id="C5KY33"/>
<reference evidence="3 4" key="1">
    <citation type="submission" date="2008-07" db="EMBL/GenBank/DDBJ databases">
        <authorList>
            <person name="El-Sayed N."/>
            <person name="Caler E."/>
            <person name="Inman J."/>
            <person name="Amedeo P."/>
            <person name="Hass B."/>
            <person name="Wortman J."/>
        </authorList>
    </citation>
    <scope>NUCLEOTIDE SEQUENCE [LARGE SCALE GENOMIC DNA]</scope>
    <source>
        <strain evidence="4">ATCC 50983 / TXsc</strain>
    </source>
</reference>
<evidence type="ECO:0000313" key="3">
    <source>
        <dbReference type="EMBL" id="EER10640.1"/>
    </source>
</evidence>
<dbReference type="OrthoDB" id="392873at2759"/>
<evidence type="ECO:0000313" key="4">
    <source>
        <dbReference type="Proteomes" id="UP000007800"/>
    </source>
</evidence>
<proteinExistence type="predicted"/>
<protein>
    <submittedName>
        <fullName evidence="3">Uncharacterized protein</fullName>
    </submittedName>
</protein>
<dbReference type="Proteomes" id="UP000007800">
    <property type="component" value="Unassembled WGS sequence"/>
</dbReference>
<keyword evidence="2" id="KW-0812">Transmembrane</keyword>
<gene>
    <name evidence="3" type="ORF">Pmar_PMAR019020</name>
</gene>
<dbReference type="InParanoid" id="C5KY33"/>
<evidence type="ECO:0000256" key="2">
    <source>
        <dbReference type="SAM" id="Phobius"/>
    </source>
</evidence>